<accession>A0ABY8PVQ5</accession>
<name>A0ABY8PVQ5_9ACTN</name>
<organism evidence="1 2">
    <name type="scientific">Tessaracoccus lacteus</name>
    <dbReference type="NCBI Taxonomy" id="3041766"/>
    <lineage>
        <taxon>Bacteria</taxon>
        <taxon>Bacillati</taxon>
        <taxon>Actinomycetota</taxon>
        <taxon>Actinomycetes</taxon>
        <taxon>Propionibacteriales</taxon>
        <taxon>Propionibacteriaceae</taxon>
        <taxon>Tessaracoccus</taxon>
    </lineage>
</organism>
<dbReference type="EMBL" id="CP123967">
    <property type="protein sequence ID" value="WGT46543.1"/>
    <property type="molecule type" value="Genomic_DNA"/>
</dbReference>
<sequence length="46" mass="4722">MPEVQDPALAVRVCPTCRVPEMVGLAVLKVIPTTFAVGAVVTLASA</sequence>
<dbReference type="RefSeq" id="WP_281144311.1">
    <property type="nucleotide sequence ID" value="NZ_CP123967.1"/>
</dbReference>
<evidence type="ECO:0000313" key="2">
    <source>
        <dbReference type="Proteomes" id="UP001244136"/>
    </source>
</evidence>
<keyword evidence="2" id="KW-1185">Reference proteome</keyword>
<protein>
    <submittedName>
        <fullName evidence="1">Uncharacterized protein</fullName>
    </submittedName>
</protein>
<reference evidence="1 2" key="1">
    <citation type="journal article" date="2008" name="Int. J. Syst. Evol. Microbiol.">
        <title>Tessaracoccus flavescens sp. nov., isolated from marine sediment.</title>
        <authorList>
            <person name="Lee D.W."/>
            <person name="Lee S.D."/>
        </authorList>
    </citation>
    <scope>NUCLEOTIDE SEQUENCE [LARGE SCALE GENOMIC DNA]</scope>
    <source>
        <strain evidence="1 2">T21</strain>
    </source>
</reference>
<proteinExistence type="predicted"/>
<gene>
    <name evidence="1" type="ORF">QH948_10345</name>
</gene>
<evidence type="ECO:0000313" key="1">
    <source>
        <dbReference type="EMBL" id="WGT46543.1"/>
    </source>
</evidence>
<dbReference type="Proteomes" id="UP001244136">
    <property type="component" value="Chromosome"/>
</dbReference>